<sequence>MPNWPLDPTPYPRDRRSIPIHLGLRDGLYVFVQNIDEIIYVLPDHPHAHPKVLGGGKPARYAGDLTVENGEIRDLTNLSGTFQFDDRVGLLGLQTH</sequence>
<dbReference type="STRING" id="1576369.SAMN05421753_10263"/>
<dbReference type="EMBL" id="FOQD01000002">
    <property type="protein sequence ID" value="SFH68758.1"/>
    <property type="molecule type" value="Genomic_DNA"/>
</dbReference>
<proteinExistence type="predicted"/>
<evidence type="ECO:0000313" key="2">
    <source>
        <dbReference type="Proteomes" id="UP000199518"/>
    </source>
</evidence>
<reference evidence="2" key="1">
    <citation type="submission" date="2016-10" db="EMBL/GenBank/DDBJ databases">
        <authorList>
            <person name="Varghese N."/>
            <person name="Submissions S."/>
        </authorList>
    </citation>
    <scope>NUCLEOTIDE SEQUENCE [LARGE SCALE GENOMIC DNA]</scope>
    <source>
        <strain evidence="2">DSM 26348</strain>
    </source>
</reference>
<dbReference type="RefSeq" id="WP_092047767.1">
    <property type="nucleotide sequence ID" value="NZ_FOQD01000002.1"/>
</dbReference>
<dbReference type="AlphaFoldDB" id="A0A1I3C2C4"/>
<gene>
    <name evidence="1" type="ORF">SAMN05421753_10263</name>
</gene>
<protein>
    <submittedName>
        <fullName evidence="1">Uncharacterized protein</fullName>
    </submittedName>
</protein>
<name>A0A1I3C2C4_9PLAN</name>
<keyword evidence="2" id="KW-1185">Reference proteome</keyword>
<accession>A0A1I3C2C4</accession>
<organism evidence="1 2">
    <name type="scientific">Planctomicrobium piriforme</name>
    <dbReference type="NCBI Taxonomy" id="1576369"/>
    <lineage>
        <taxon>Bacteria</taxon>
        <taxon>Pseudomonadati</taxon>
        <taxon>Planctomycetota</taxon>
        <taxon>Planctomycetia</taxon>
        <taxon>Planctomycetales</taxon>
        <taxon>Planctomycetaceae</taxon>
        <taxon>Planctomicrobium</taxon>
    </lineage>
</organism>
<dbReference type="OrthoDB" id="2677932at2"/>
<dbReference type="Proteomes" id="UP000199518">
    <property type="component" value="Unassembled WGS sequence"/>
</dbReference>
<evidence type="ECO:0000313" key="1">
    <source>
        <dbReference type="EMBL" id="SFH68758.1"/>
    </source>
</evidence>